<gene>
    <name evidence="2" type="ORF">A0H76_1328</name>
</gene>
<dbReference type="VEuPathDB" id="MicrosporidiaDB:A0H76_1328"/>
<evidence type="ECO:0000256" key="1">
    <source>
        <dbReference type="SAM" id="MobiDB-lite"/>
    </source>
</evidence>
<comment type="caution">
    <text evidence="2">The sequence shown here is derived from an EMBL/GenBank/DDBJ whole genome shotgun (WGS) entry which is preliminary data.</text>
</comment>
<accession>A0A1X0QH97</accession>
<dbReference type="AlphaFoldDB" id="A0A1X0QH97"/>
<proteinExistence type="predicted"/>
<name>A0A1X0QH97_9MICR</name>
<reference evidence="2 3" key="1">
    <citation type="journal article" date="2017" name="Environ. Microbiol.">
        <title>Decay of the glycolytic pathway and adaptation to intranuclear parasitism within Enterocytozoonidae microsporidia.</title>
        <authorList>
            <person name="Wiredu Boakye D."/>
            <person name="Jaroenlak P."/>
            <person name="Prachumwat A."/>
            <person name="Williams T.A."/>
            <person name="Bateman K.S."/>
            <person name="Itsathitphaisarn O."/>
            <person name="Sritunyalucksana K."/>
            <person name="Paszkiewicz K.H."/>
            <person name="Moore K.A."/>
            <person name="Stentiford G.D."/>
            <person name="Williams B.A."/>
        </authorList>
    </citation>
    <scope>NUCLEOTIDE SEQUENCE [LARGE SCALE GENOMIC DNA]</scope>
    <source>
        <strain evidence="3">canceri</strain>
    </source>
</reference>
<dbReference type="VEuPathDB" id="MicrosporidiaDB:HERIO_677"/>
<evidence type="ECO:0000313" key="2">
    <source>
        <dbReference type="EMBL" id="ORD99142.1"/>
    </source>
</evidence>
<organism evidence="2 3">
    <name type="scientific">Hepatospora eriocheir</name>
    <dbReference type="NCBI Taxonomy" id="1081669"/>
    <lineage>
        <taxon>Eukaryota</taxon>
        <taxon>Fungi</taxon>
        <taxon>Fungi incertae sedis</taxon>
        <taxon>Microsporidia</taxon>
        <taxon>Hepatosporidae</taxon>
        <taxon>Hepatospora</taxon>
    </lineage>
</organism>
<protein>
    <submittedName>
        <fullName evidence="2">Uncharacterized protein</fullName>
    </submittedName>
</protein>
<sequence length="68" mass="7418">MTVVYKNDSARSTIRTVVIDSIPDKICCSNSSIEKAQAAANKLNNQVKNNLKPSPATTNVKDNLKKVE</sequence>
<feature type="region of interest" description="Disordered" evidence="1">
    <location>
        <begin position="45"/>
        <end position="68"/>
    </location>
</feature>
<dbReference type="Proteomes" id="UP000192501">
    <property type="component" value="Unassembled WGS sequence"/>
</dbReference>
<evidence type="ECO:0000313" key="3">
    <source>
        <dbReference type="Proteomes" id="UP000192501"/>
    </source>
</evidence>
<dbReference type="EMBL" id="LTAI01000286">
    <property type="protein sequence ID" value="ORD99142.1"/>
    <property type="molecule type" value="Genomic_DNA"/>
</dbReference>